<dbReference type="Gene3D" id="1.10.287.3510">
    <property type="match status" value="1"/>
</dbReference>
<keyword evidence="11" id="KW-0560">Oxidoreductase</keyword>
<dbReference type="AlphaFoldDB" id="Q85JB4"/>
<keyword evidence="4 10" id="KW-0812">Transmembrane</keyword>
<dbReference type="PANTHER" id="PTHR11434:SF0">
    <property type="entry name" value="NADH-UBIQUINONE OXIDOREDUCTASE CHAIN 4L"/>
    <property type="match status" value="1"/>
</dbReference>
<reference evidence="11" key="1">
    <citation type="submission" date="2002-11" db="EMBL/GenBank/DDBJ databases">
        <authorList>
            <person name="Lang F.B.F."/>
        </authorList>
    </citation>
    <scope>NUCLEOTIDE SEQUENCE</scope>
    <source>
        <strain evidence="11">JEL94</strain>
    </source>
</reference>
<keyword evidence="7 10" id="KW-0830">Ubiquinone</keyword>
<keyword evidence="3 10" id="KW-0679">Respiratory chain</keyword>
<evidence type="ECO:0000256" key="1">
    <source>
        <dbReference type="ARBA" id="ARBA00004225"/>
    </source>
</evidence>
<accession>Q85JB4</accession>
<keyword evidence="10" id="KW-1278">Translocase</keyword>
<dbReference type="GO" id="GO:0008137">
    <property type="term" value="F:NADH dehydrogenase (ubiquinone) activity"/>
    <property type="evidence" value="ECO:0007669"/>
    <property type="project" value="UniProtKB-EC"/>
</dbReference>
<keyword evidence="2 10" id="KW-0813">Transport</keyword>
<sequence>MLFLMGLFVIGILGFILNNRQLIFILLALELMIFVVAFRLVYFGFLFDDLVASHFSLYLLVLAGAESAVALSLLVAFHRVRGSIQIF</sequence>
<evidence type="ECO:0000256" key="5">
    <source>
        <dbReference type="ARBA" id="ARBA00022982"/>
    </source>
</evidence>
<dbReference type="GO" id="GO:0030964">
    <property type="term" value="C:NADH dehydrogenase complex"/>
    <property type="evidence" value="ECO:0007669"/>
    <property type="project" value="TreeGrafter"/>
</dbReference>
<organism evidence="11">
    <name type="scientific">Harpochytrium sp. JEL94</name>
    <dbReference type="NCBI Taxonomy" id="109764"/>
    <lineage>
        <taxon>Eukaryota</taxon>
        <taxon>Fungi</taxon>
        <taxon>Fungi incertae sedis</taxon>
        <taxon>Chytridiomycota</taxon>
        <taxon>Chytridiomycota incertae sedis</taxon>
        <taxon>Monoblepharidomycetes</taxon>
        <taxon>Monoblepharidales</taxon>
        <taxon>Harpochytriaceae</taxon>
        <taxon>Harpochytrium</taxon>
    </lineage>
</organism>
<proteinExistence type="inferred from homology"/>
<dbReference type="Pfam" id="PF00420">
    <property type="entry name" value="Oxidored_q2"/>
    <property type="match status" value="1"/>
</dbReference>
<dbReference type="PANTHER" id="PTHR11434">
    <property type="entry name" value="NADH-UBIQUINONE OXIDOREDUCTASE SUBUNIT ND4L"/>
    <property type="match status" value="1"/>
</dbReference>
<feature type="transmembrane region" description="Helical" evidence="10">
    <location>
        <begin position="21"/>
        <end position="45"/>
    </location>
</feature>
<name>Q85JB4_9FUNG</name>
<keyword evidence="6 10" id="KW-1133">Transmembrane helix</keyword>
<keyword evidence="10" id="KW-0999">Mitochondrion inner membrane</keyword>
<keyword evidence="5 10" id="KW-0249">Electron transport</keyword>
<keyword evidence="8 10" id="KW-0496">Mitochondrion</keyword>
<gene>
    <name evidence="11" type="primary">nad4L</name>
</gene>
<dbReference type="GO" id="GO:0042773">
    <property type="term" value="P:ATP synthesis coupled electron transport"/>
    <property type="evidence" value="ECO:0007669"/>
    <property type="project" value="UniProtKB-UniRule"/>
</dbReference>
<dbReference type="EC" id="7.1.1.2" evidence="10"/>
<protein>
    <recommendedName>
        <fullName evidence="10">NADH-ubiquinone oxidoreductase chain 4L</fullName>
        <ecNumber evidence="10">7.1.1.2</ecNumber>
    </recommendedName>
</protein>
<geneLocation type="mitochondrion" evidence="11"/>
<comment type="catalytic activity">
    <reaction evidence="10">
        <text>a ubiquinone + NADH + 5 H(+)(in) = a ubiquinol + NAD(+) + 4 H(+)(out)</text>
        <dbReference type="Rhea" id="RHEA:29091"/>
        <dbReference type="Rhea" id="RHEA-COMP:9565"/>
        <dbReference type="Rhea" id="RHEA-COMP:9566"/>
        <dbReference type="ChEBI" id="CHEBI:15378"/>
        <dbReference type="ChEBI" id="CHEBI:16389"/>
        <dbReference type="ChEBI" id="CHEBI:17976"/>
        <dbReference type="ChEBI" id="CHEBI:57540"/>
        <dbReference type="ChEBI" id="CHEBI:57945"/>
        <dbReference type="EC" id="7.1.1.2"/>
    </reaction>
</comment>
<evidence type="ECO:0000256" key="10">
    <source>
        <dbReference type="RuleBase" id="RU004419"/>
    </source>
</evidence>
<keyword evidence="10" id="KW-0520">NAD</keyword>
<keyword evidence="9 10" id="KW-0472">Membrane</keyword>
<evidence type="ECO:0000256" key="8">
    <source>
        <dbReference type="ARBA" id="ARBA00023128"/>
    </source>
</evidence>
<evidence type="ECO:0000256" key="9">
    <source>
        <dbReference type="ARBA" id="ARBA00023136"/>
    </source>
</evidence>
<evidence type="ECO:0000256" key="7">
    <source>
        <dbReference type="ARBA" id="ARBA00023075"/>
    </source>
</evidence>
<dbReference type="EMBL" id="AY182005">
    <property type="protein sequence ID" value="AAO62899.1"/>
    <property type="molecule type" value="Genomic_DNA"/>
</dbReference>
<evidence type="ECO:0000256" key="3">
    <source>
        <dbReference type="ARBA" id="ARBA00022660"/>
    </source>
</evidence>
<comment type="subcellular location">
    <subcellularLocation>
        <location evidence="10">Mitochondrion inner membrane</location>
        <topology evidence="10">Multi-pass membrane protein</topology>
    </subcellularLocation>
    <subcellularLocation>
        <location evidence="1">Mitochondrion membrane</location>
        <topology evidence="1">Multi-pass membrane protein</topology>
    </subcellularLocation>
</comment>
<evidence type="ECO:0000256" key="2">
    <source>
        <dbReference type="ARBA" id="ARBA00022448"/>
    </source>
</evidence>
<reference evidence="11" key="2">
    <citation type="journal article" date="2003" name="Nucleic Acids Res.">
        <title>Evolution of monoblepharidalean fungi based on complete mitochondrial genome sequences.</title>
        <authorList>
            <person name="Bullerwell C.E."/>
            <person name="Forget L."/>
            <person name="Lang B.F."/>
        </authorList>
    </citation>
    <scope>NUCLEOTIDE SEQUENCE</scope>
    <source>
        <strain evidence="11">JEL94</strain>
    </source>
</reference>
<dbReference type="InterPro" id="IPR001133">
    <property type="entry name" value="NADH_UbQ_OxRdtase_chain4L/K"/>
</dbReference>
<dbReference type="GO" id="GO:0005743">
    <property type="term" value="C:mitochondrial inner membrane"/>
    <property type="evidence" value="ECO:0007669"/>
    <property type="project" value="UniProtKB-SubCell"/>
</dbReference>
<dbReference type="GO" id="GO:0016651">
    <property type="term" value="F:oxidoreductase activity, acting on NAD(P)H"/>
    <property type="evidence" value="ECO:0007669"/>
    <property type="project" value="InterPro"/>
</dbReference>
<feature type="transmembrane region" description="Helical" evidence="10">
    <location>
        <begin position="57"/>
        <end position="77"/>
    </location>
</feature>
<evidence type="ECO:0000256" key="6">
    <source>
        <dbReference type="ARBA" id="ARBA00022989"/>
    </source>
</evidence>
<evidence type="ECO:0000313" key="11">
    <source>
        <dbReference type="EMBL" id="AAO62899.1"/>
    </source>
</evidence>
<dbReference type="GeneID" id="807333"/>
<evidence type="ECO:0000256" key="4">
    <source>
        <dbReference type="ARBA" id="ARBA00022692"/>
    </source>
</evidence>
<dbReference type="RefSeq" id="NP_847987.1">
    <property type="nucleotide sequence ID" value="NC_004760.1"/>
</dbReference>
<comment type="function">
    <text evidence="10">Core subunit of the mitochondrial membrane respiratory chain NADH dehydrogenase (Complex I) which catalyzes electron transfer from NADH through the respiratory chain, using ubiquinone as an electron acceptor.</text>
</comment>
<comment type="similarity">
    <text evidence="10">Belongs to the complex I subunit 4L family.</text>
</comment>
<dbReference type="InterPro" id="IPR039428">
    <property type="entry name" value="NUOK/Mnh_C1-like"/>
</dbReference>